<dbReference type="Proteomes" id="UP000030321">
    <property type="component" value="Unassembled WGS sequence"/>
</dbReference>
<organism evidence="1 2">
    <name type="scientific">Microcystis aeruginosa NIES-44</name>
    <dbReference type="NCBI Taxonomy" id="449439"/>
    <lineage>
        <taxon>Bacteria</taxon>
        <taxon>Bacillati</taxon>
        <taxon>Cyanobacteriota</taxon>
        <taxon>Cyanophyceae</taxon>
        <taxon>Oscillatoriophycideae</taxon>
        <taxon>Chroococcales</taxon>
        <taxon>Microcystaceae</taxon>
        <taxon>Microcystis</taxon>
    </lineage>
</organism>
<evidence type="ECO:0000313" key="2">
    <source>
        <dbReference type="Proteomes" id="UP000030321"/>
    </source>
</evidence>
<comment type="caution">
    <text evidence="1">The sequence shown here is derived from an EMBL/GenBank/DDBJ whole genome shotgun (WGS) entry which is preliminary data.</text>
</comment>
<protein>
    <recommendedName>
        <fullName evidence="3">Mobile element protein</fullName>
    </recommendedName>
</protein>
<proteinExistence type="predicted"/>
<evidence type="ECO:0000313" key="1">
    <source>
        <dbReference type="EMBL" id="GAL91722.1"/>
    </source>
</evidence>
<dbReference type="EMBL" id="BBPA01000010">
    <property type="protein sequence ID" value="GAL91722.1"/>
    <property type="molecule type" value="Genomic_DNA"/>
</dbReference>
<reference evidence="2" key="1">
    <citation type="journal article" date="2015" name="Genome">
        <title>Whole Genome Sequence of the Non-Microcystin-Producing Microcystis aeruginosa Strain NIES-44.</title>
        <authorList>
            <person name="Okano K."/>
            <person name="Miyata N."/>
            <person name="Ozaki Y."/>
        </authorList>
    </citation>
    <scope>NUCLEOTIDE SEQUENCE [LARGE SCALE GENOMIC DNA]</scope>
    <source>
        <strain evidence="2">NIES-44</strain>
    </source>
</reference>
<dbReference type="RefSeq" id="WP_072024758.1">
    <property type="nucleotide sequence ID" value="NZ_BBPA01000010.1"/>
</dbReference>
<sequence length="69" mass="7601">MISFLVIADYGCKILSRDRGASHFCQSTKLGFLRENSRLKLGVTADFITQSFLWSGVLLGSPFAMALIT</sequence>
<gene>
    <name evidence="1" type="ORF">N44_00010</name>
</gene>
<accession>A0A0A1VPJ4</accession>
<name>A0A0A1VPJ4_MICAE</name>
<evidence type="ECO:0008006" key="3">
    <source>
        <dbReference type="Google" id="ProtNLM"/>
    </source>
</evidence>
<dbReference type="AlphaFoldDB" id="A0A0A1VPJ4"/>